<dbReference type="EMBL" id="JARKIF010000012">
    <property type="protein sequence ID" value="KAJ7625728.1"/>
    <property type="molecule type" value="Genomic_DNA"/>
</dbReference>
<comment type="caution">
    <text evidence="1">The sequence shown here is derived from an EMBL/GenBank/DDBJ whole genome shotgun (WGS) entry which is preliminary data.</text>
</comment>
<name>A0AAD7BMU0_9AGAR</name>
<dbReference type="GO" id="GO:0016705">
    <property type="term" value="F:oxidoreductase activity, acting on paired donors, with incorporation or reduction of molecular oxygen"/>
    <property type="evidence" value="ECO:0007669"/>
    <property type="project" value="InterPro"/>
</dbReference>
<protein>
    <submittedName>
        <fullName evidence="1">Uncharacterized protein</fullName>
    </submittedName>
</protein>
<keyword evidence="2" id="KW-1185">Reference proteome</keyword>
<feature type="non-terminal residue" evidence="1">
    <location>
        <position position="1"/>
    </location>
</feature>
<dbReference type="GO" id="GO:0020037">
    <property type="term" value="F:heme binding"/>
    <property type="evidence" value="ECO:0007669"/>
    <property type="project" value="InterPro"/>
</dbReference>
<dbReference type="GO" id="GO:0005506">
    <property type="term" value="F:iron ion binding"/>
    <property type="evidence" value="ECO:0007669"/>
    <property type="project" value="InterPro"/>
</dbReference>
<organism evidence="1 2">
    <name type="scientific">Roridomyces roridus</name>
    <dbReference type="NCBI Taxonomy" id="1738132"/>
    <lineage>
        <taxon>Eukaryota</taxon>
        <taxon>Fungi</taxon>
        <taxon>Dikarya</taxon>
        <taxon>Basidiomycota</taxon>
        <taxon>Agaricomycotina</taxon>
        <taxon>Agaricomycetes</taxon>
        <taxon>Agaricomycetidae</taxon>
        <taxon>Agaricales</taxon>
        <taxon>Marasmiineae</taxon>
        <taxon>Mycenaceae</taxon>
        <taxon>Roridomyces</taxon>
    </lineage>
</organism>
<dbReference type="Proteomes" id="UP001221142">
    <property type="component" value="Unassembled WGS sequence"/>
</dbReference>
<evidence type="ECO:0000313" key="1">
    <source>
        <dbReference type="EMBL" id="KAJ7625728.1"/>
    </source>
</evidence>
<dbReference type="InterPro" id="IPR036396">
    <property type="entry name" value="Cyt_P450_sf"/>
</dbReference>
<accession>A0AAD7BMU0</accession>
<sequence>DSDIIHLDLAGKSVVVLCSYDAAEGLLDKRSSIYSDRDDLPMIKDLMGWGGVS</sequence>
<dbReference type="Gene3D" id="1.10.630.10">
    <property type="entry name" value="Cytochrome P450"/>
    <property type="match status" value="1"/>
</dbReference>
<dbReference type="AlphaFoldDB" id="A0AAD7BMU0"/>
<gene>
    <name evidence="1" type="ORF">FB45DRAFT_750396</name>
</gene>
<evidence type="ECO:0000313" key="2">
    <source>
        <dbReference type="Proteomes" id="UP001221142"/>
    </source>
</evidence>
<proteinExistence type="predicted"/>
<reference evidence="1" key="1">
    <citation type="submission" date="2023-03" db="EMBL/GenBank/DDBJ databases">
        <title>Massive genome expansion in bonnet fungi (Mycena s.s.) driven by repeated elements and novel gene families across ecological guilds.</title>
        <authorList>
            <consortium name="Lawrence Berkeley National Laboratory"/>
            <person name="Harder C.B."/>
            <person name="Miyauchi S."/>
            <person name="Viragh M."/>
            <person name="Kuo A."/>
            <person name="Thoen E."/>
            <person name="Andreopoulos B."/>
            <person name="Lu D."/>
            <person name="Skrede I."/>
            <person name="Drula E."/>
            <person name="Henrissat B."/>
            <person name="Morin E."/>
            <person name="Kohler A."/>
            <person name="Barry K."/>
            <person name="LaButti K."/>
            <person name="Morin E."/>
            <person name="Salamov A."/>
            <person name="Lipzen A."/>
            <person name="Mereny Z."/>
            <person name="Hegedus B."/>
            <person name="Baldrian P."/>
            <person name="Stursova M."/>
            <person name="Weitz H."/>
            <person name="Taylor A."/>
            <person name="Grigoriev I.V."/>
            <person name="Nagy L.G."/>
            <person name="Martin F."/>
            <person name="Kauserud H."/>
        </authorList>
    </citation>
    <scope>NUCLEOTIDE SEQUENCE</scope>
    <source>
        <strain evidence="1">9284</strain>
    </source>
</reference>
<dbReference type="GO" id="GO:0004497">
    <property type="term" value="F:monooxygenase activity"/>
    <property type="evidence" value="ECO:0007669"/>
    <property type="project" value="InterPro"/>
</dbReference>